<evidence type="ECO:0000313" key="3">
    <source>
        <dbReference type="Proteomes" id="UP000024329"/>
    </source>
</evidence>
<accession>A0A031K2H7</accession>
<keyword evidence="1" id="KW-0472">Membrane</keyword>
<feature type="transmembrane region" description="Helical" evidence="1">
    <location>
        <begin position="6"/>
        <end position="23"/>
    </location>
</feature>
<sequence length="70" mass="7457">MDIALSLLVLTVIALVLGAIALLRRGGYRKQAALMLVLAGVMIVNIAIWTLPGRDGRSLSSEAKKEQAPE</sequence>
<comment type="caution">
    <text evidence="2">The sequence shown here is derived from an EMBL/GenBank/DDBJ whole genome shotgun (WGS) entry which is preliminary data.</text>
</comment>
<feature type="transmembrane region" description="Helical" evidence="1">
    <location>
        <begin position="32"/>
        <end position="51"/>
    </location>
</feature>
<gene>
    <name evidence="2" type="ORF">BV97_01510</name>
</gene>
<proteinExistence type="predicted"/>
<reference evidence="2 3" key="1">
    <citation type="submission" date="2014-03" db="EMBL/GenBank/DDBJ databases">
        <title>Whole genome sequence of Novosphingobium resinovorum KF1.</title>
        <authorList>
            <person name="Gan H.M."/>
            <person name="Gan H.Y."/>
            <person name="Chew T.H."/>
            <person name="Savka M.A."/>
        </authorList>
    </citation>
    <scope>NUCLEOTIDE SEQUENCE [LARGE SCALE GENOMIC DNA]</scope>
    <source>
        <strain evidence="2 3">KF1</strain>
    </source>
</reference>
<keyword evidence="1" id="KW-0812">Transmembrane</keyword>
<dbReference type="EMBL" id="JFYZ01000003">
    <property type="protein sequence ID" value="EZP83399.1"/>
    <property type="molecule type" value="Genomic_DNA"/>
</dbReference>
<dbReference type="Proteomes" id="UP000024329">
    <property type="component" value="Unassembled WGS sequence"/>
</dbReference>
<dbReference type="eggNOG" id="ENOG5032IM6">
    <property type="taxonomic scope" value="Bacteria"/>
</dbReference>
<organism evidence="2 3">
    <name type="scientific">Novosphingobium resinovorum</name>
    <dbReference type="NCBI Taxonomy" id="158500"/>
    <lineage>
        <taxon>Bacteria</taxon>
        <taxon>Pseudomonadati</taxon>
        <taxon>Pseudomonadota</taxon>
        <taxon>Alphaproteobacteria</taxon>
        <taxon>Sphingomonadales</taxon>
        <taxon>Sphingomonadaceae</taxon>
        <taxon>Novosphingobium</taxon>
    </lineage>
</organism>
<dbReference type="AlphaFoldDB" id="A0A031K2H7"/>
<evidence type="ECO:0000256" key="1">
    <source>
        <dbReference type="SAM" id="Phobius"/>
    </source>
</evidence>
<dbReference type="PATRIC" id="fig|158500.4.peg.1547"/>
<name>A0A031K2H7_9SPHN</name>
<keyword evidence="1" id="KW-1133">Transmembrane helix</keyword>
<dbReference type="RefSeq" id="WP_036524627.1">
    <property type="nucleotide sequence ID" value="NZ_JFYZ01000003.1"/>
</dbReference>
<evidence type="ECO:0000313" key="2">
    <source>
        <dbReference type="EMBL" id="EZP83399.1"/>
    </source>
</evidence>
<protein>
    <submittedName>
        <fullName evidence="2">Uncharacterized protein</fullName>
    </submittedName>
</protein>